<evidence type="ECO:0000313" key="4">
    <source>
        <dbReference type="Proteomes" id="UP000622475"/>
    </source>
</evidence>
<proteinExistence type="predicted"/>
<sequence>MKKLFFSLVVACVATVAGNQTFAQASKARVGLTAGLNLTTMGSATAGGLTINYDYRPGFQGGIFAEIPVANKIAFVPAVLYSQKGGNINTVINGVTIKGDTRVNYIDVPLLVDFKVNPAISLFVGPQAAFFMSQKSTATLSMGSQTATNTSTSSEGARKVIVGANLGAGYKFNQDLGIKLHYITDFQHTSEEAYNTGEKNSGFALTVGYLF</sequence>
<accession>A0A929KVE8</accession>
<name>A0A929KVE8_9SPHI</name>
<keyword evidence="4" id="KW-1185">Reference proteome</keyword>
<dbReference type="InterPro" id="IPR025665">
    <property type="entry name" value="Beta-barrel_OMP_2"/>
</dbReference>
<dbReference type="Proteomes" id="UP000622475">
    <property type="component" value="Unassembled WGS sequence"/>
</dbReference>
<feature type="signal peptide" evidence="1">
    <location>
        <begin position="1"/>
        <end position="25"/>
    </location>
</feature>
<organism evidence="3 4">
    <name type="scientific">Mucilaginibacter myungsuensis</name>
    <dbReference type="NCBI Taxonomy" id="649104"/>
    <lineage>
        <taxon>Bacteria</taxon>
        <taxon>Pseudomonadati</taxon>
        <taxon>Bacteroidota</taxon>
        <taxon>Sphingobacteriia</taxon>
        <taxon>Sphingobacteriales</taxon>
        <taxon>Sphingobacteriaceae</taxon>
        <taxon>Mucilaginibacter</taxon>
    </lineage>
</organism>
<feature type="chain" id="PRO_5037825634" evidence="1">
    <location>
        <begin position="26"/>
        <end position="211"/>
    </location>
</feature>
<evidence type="ECO:0000313" key="3">
    <source>
        <dbReference type="EMBL" id="MBE9661457.1"/>
    </source>
</evidence>
<comment type="caution">
    <text evidence="3">The sequence shown here is derived from an EMBL/GenBank/DDBJ whole genome shotgun (WGS) entry which is preliminary data.</text>
</comment>
<gene>
    <name evidence="3" type="ORF">IRJ16_06140</name>
</gene>
<dbReference type="Pfam" id="PF13568">
    <property type="entry name" value="OMP_b-brl_2"/>
    <property type="match status" value="1"/>
</dbReference>
<dbReference type="SUPFAM" id="SSF56925">
    <property type="entry name" value="OMPA-like"/>
    <property type="match status" value="1"/>
</dbReference>
<evidence type="ECO:0000256" key="1">
    <source>
        <dbReference type="SAM" id="SignalP"/>
    </source>
</evidence>
<dbReference type="RefSeq" id="WP_194110645.1">
    <property type="nucleotide sequence ID" value="NZ_JADFFL010000002.1"/>
</dbReference>
<dbReference type="EMBL" id="JADFFL010000002">
    <property type="protein sequence ID" value="MBE9661457.1"/>
    <property type="molecule type" value="Genomic_DNA"/>
</dbReference>
<reference evidence="3" key="1">
    <citation type="submission" date="2020-10" db="EMBL/GenBank/DDBJ databases">
        <title>Mucilaginibacter mali sp. nov., isolated from rhizosphere soil of apple orchard.</title>
        <authorList>
            <person name="Lee J.-S."/>
            <person name="Kim H.S."/>
            <person name="Kim J.-S."/>
        </authorList>
    </citation>
    <scope>NUCLEOTIDE SEQUENCE</scope>
    <source>
        <strain evidence="3">KCTC 22746</strain>
    </source>
</reference>
<evidence type="ECO:0000259" key="2">
    <source>
        <dbReference type="Pfam" id="PF13568"/>
    </source>
</evidence>
<protein>
    <submittedName>
        <fullName evidence="3">PorT family protein</fullName>
    </submittedName>
</protein>
<keyword evidence="1" id="KW-0732">Signal</keyword>
<dbReference type="InterPro" id="IPR011250">
    <property type="entry name" value="OMP/PagP_B-barrel"/>
</dbReference>
<dbReference type="AlphaFoldDB" id="A0A929KVE8"/>
<feature type="domain" description="Outer membrane protein beta-barrel" evidence="2">
    <location>
        <begin position="22"/>
        <end position="183"/>
    </location>
</feature>